<proteinExistence type="predicted"/>
<organism evidence="1 2">
    <name type="scientific">Roseiarcus fermentans</name>
    <dbReference type="NCBI Taxonomy" id="1473586"/>
    <lineage>
        <taxon>Bacteria</taxon>
        <taxon>Pseudomonadati</taxon>
        <taxon>Pseudomonadota</taxon>
        <taxon>Alphaproteobacteria</taxon>
        <taxon>Hyphomicrobiales</taxon>
        <taxon>Roseiarcaceae</taxon>
        <taxon>Roseiarcus</taxon>
    </lineage>
</organism>
<dbReference type="GO" id="GO:0032259">
    <property type="term" value="P:methylation"/>
    <property type="evidence" value="ECO:0007669"/>
    <property type="project" value="UniProtKB-KW"/>
</dbReference>
<dbReference type="OrthoDB" id="7699512at2"/>
<dbReference type="AlphaFoldDB" id="A0A366F6Z5"/>
<dbReference type="Pfam" id="PF13578">
    <property type="entry name" value="Methyltransf_24"/>
    <property type="match status" value="1"/>
</dbReference>
<evidence type="ECO:0000313" key="1">
    <source>
        <dbReference type="EMBL" id="RBP09740.1"/>
    </source>
</evidence>
<accession>A0A366F6Z5</accession>
<keyword evidence="1" id="KW-0489">Methyltransferase</keyword>
<keyword evidence="1" id="KW-0808">Transferase</keyword>
<dbReference type="Gene3D" id="3.40.50.150">
    <property type="entry name" value="Vaccinia Virus protein VP39"/>
    <property type="match status" value="1"/>
</dbReference>
<dbReference type="SUPFAM" id="SSF53335">
    <property type="entry name" value="S-adenosyl-L-methionine-dependent methyltransferases"/>
    <property type="match status" value="1"/>
</dbReference>
<gene>
    <name evidence="1" type="ORF">DFR50_12186</name>
</gene>
<evidence type="ECO:0000313" key="2">
    <source>
        <dbReference type="Proteomes" id="UP000253529"/>
    </source>
</evidence>
<dbReference type="Proteomes" id="UP000253529">
    <property type="component" value="Unassembled WGS sequence"/>
</dbReference>
<sequence length="241" mass="26825">MNGRRLIPGKPIPAADIPDYAIERDTLAETLSERFRDRLQRLNAIVADSGEALEGNIFYPDLDAAFAGAPPADSLAPARRNVWRAARFKRRMLEVGVNAGHSALLALSANPRLEYYGVDILAHAYTIPCVDFLKGEFPGRVHLFPGDSREVLPWLADRGDDMNFDLAAIDGGHTDEVCLSDMTHCVRMAVGRKGRHLLLDDVHASWIFDIYCEFLARGDLTTETFFGDWEDAGRNVLARIE</sequence>
<reference evidence="1 2" key="1">
    <citation type="submission" date="2018-06" db="EMBL/GenBank/DDBJ databases">
        <title>Genomic Encyclopedia of Type Strains, Phase IV (KMG-IV): sequencing the most valuable type-strain genomes for metagenomic binning, comparative biology and taxonomic classification.</title>
        <authorList>
            <person name="Goeker M."/>
        </authorList>
    </citation>
    <scope>NUCLEOTIDE SEQUENCE [LARGE SCALE GENOMIC DNA]</scope>
    <source>
        <strain evidence="1 2">DSM 24875</strain>
    </source>
</reference>
<keyword evidence="2" id="KW-1185">Reference proteome</keyword>
<dbReference type="InterPro" id="IPR029063">
    <property type="entry name" value="SAM-dependent_MTases_sf"/>
</dbReference>
<dbReference type="RefSeq" id="WP_113890745.1">
    <property type="nucleotide sequence ID" value="NZ_QNRK01000021.1"/>
</dbReference>
<comment type="caution">
    <text evidence="1">The sequence shown here is derived from an EMBL/GenBank/DDBJ whole genome shotgun (WGS) entry which is preliminary data.</text>
</comment>
<dbReference type="GO" id="GO:0008168">
    <property type="term" value="F:methyltransferase activity"/>
    <property type="evidence" value="ECO:0007669"/>
    <property type="project" value="UniProtKB-KW"/>
</dbReference>
<name>A0A366F6Z5_9HYPH</name>
<dbReference type="EMBL" id="QNRK01000021">
    <property type="protein sequence ID" value="RBP09740.1"/>
    <property type="molecule type" value="Genomic_DNA"/>
</dbReference>
<protein>
    <submittedName>
        <fullName evidence="1">Methyltransferase family protein</fullName>
    </submittedName>
</protein>